<dbReference type="EC" id="1.1.1.100" evidence="2"/>
<dbReference type="PANTHER" id="PTHR42879">
    <property type="entry name" value="3-OXOACYL-(ACYL-CARRIER-PROTEIN) REDUCTASE"/>
    <property type="match status" value="1"/>
</dbReference>
<organism evidence="2 3">
    <name type="scientific">Neobacillus ginsengisoli</name>
    <dbReference type="NCBI Taxonomy" id="904295"/>
    <lineage>
        <taxon>Bacteria</taxon>
        <taxon>Bacillati</taxon>
        <taxon>Bacillota</taxon>
        <taxon>Bacilli</taxon>
        <taxon>Bacillales</taxon>
        <taxon>Bacillaceae</taxon>
        <taxon>Neobacillus</taxon>
    </lineage>
</organism>
<keyword evidence="3" id="KW-1185">Reference proteome</keyword>
<evidence type="ECO:0000313" key="2">
    <source>
        <dbReference type="EMBL" id="MDQ0197690.1"/>
    </source>
</evidence>
<proteinExistence type="inferred from homology"/>
<dbReference type="RefSeq" id="WP_307404620.1">
    <property type="nucleotide sequence ID" value="NZ_JAUSTW010000001.1"/>
</dbReference>
<dbReference type="InterPro" id="IPR050259">
    <property type="entry name" value="SDR"/>
</dbReference>
<dbReference type="SUPFAM" id="SSF51735">
    <property type="entry name" value="NAD(P)-binding Rossmann-fold domains"/>
    <property type="match status" value="1"/>
</dbReference>
<sequence length="260" mass="28403">MNKKTALITGGASGIGKITAYKLAEKGYQLVINFRNSESEARTLATHLNKVYGINVITIQGDVADKDDCIRIINQSLSVFSTIDVLIHNAGPYIHERKKLTEYSLEEWNYLISGNLSAVFYLTKLIIPSMRNRKWGRIITMGFDRVETAPGWIHRSAFAAAKTGLASLTRTIAMEEAENGITANMVCPGDIVSEWKEKNISDSIHSSGEAAPVGRPGTGEDIARVVSFLIEDNSGFITGSIIPVTGGMDVLNKVNRVKID</sequence>
<dbReference type="PANTHER" id="PTHR42879:SF2">
    <property type="entry name" value="3-OXOACYL-[ACYL-CARRIER-PROTEIN] REDUCTASE FABG"/>
    <property type="match status" value="1"/>
</dbReference>
<dbReference type="Pfam" id="PF13561">
    <property type="entry name" value="adh_short_C2"/>
    <property type="match status" value="1"/>
</dbReference>
<dbReference type="InterPro" id="IPR002347">
    <property type="entry name" value="SDR_fam"/>
</dbReference>
<dbReference type="Gene3D" id="3.40.50.720">
    <property type="entry name" value="NAD(P)-binding Rossmann-like Domain"/>
    <property type="match status" value="1"/>
</dbReference>
<accession>A0ABT9XQ61</accession>
<evidence type="ECO:0000313" key="3">
    <source>
        <dbReference type="Proteomes" id="UP001224122"/>
    </source>
</evidence>
<keyword evidence="2" id="KW-0560">Oxidoreductase</keyword>
<dbReference type="PRINTS" id="PR00080">
    <property type="entry name" value="SDRFAMILY"/>
</dbReference>
<dbReference type="PRINTS" id="PR00081">
    <property type="entry name" value="GDHRDH"/>
</dbReference>
<comment type="caution">
    <text evidence="2">The sequence shown here is derived from an EMBL/GenBank/DDBJ whole genome shotgun (WGS) entry which is preliminary data.</text>
</comment>
<gene>
    <name evidence="2" type="ORF">J2S10_000795</name>
</gene>
<dbReference type="GO" id="GO:0004316">
    <property type="term" value="F:3-oxoacyl-[acyl-carrier-protein] reductase (NADPH) activity"/>
    <property type="evidence" value="ECO:0007669"/>
    <property type="project" value="UniProtKB-EC"/>
</dbReference>
<dbReference type="EMBL" id="JAUSTW010000001">
    <property type="protein sequence ID" value="MDQ0197690.1"/>
    <property type="molecule type" value="Genomic_DNA"/>
</dbReference>
<comment type="similarity">
    <text evidence="1">Belongs to the short-chain dehydrogenases/reductases (SDR) family.</text>
</comment>
<dbReference type="CDD" id="cd05233">
    <property type="entry name" value="SDR_c"/>
    <property type="match status" value="1"/>
</dbReference>
<name>A0ABT9XQ61_9BACI</name>
<reference evidence="2 3" key="1">
    <citation type="submission" date="2023-07" db="EMBL/GenBank/DDBJ databases">
        <title>Genomic Encyclopedia of Type Strains, Phase IV (KMG-IV): sequencing the most valuable type-strain genomes for metagenomic binning, comparative biology and taxonomic classification.</title>
        <authorList>
            <person name="Goeker M."/>
        </authorList>
    </citation>
    <scope>NUCLEOTIDE SEQUENCE [LARGE SCALE GENOMIC DNA]</scope>
    <source>
        <strain evidence="2 3">DSM 27594</strain>
    </source>
</reference>
<protein>
    <submittedName>
        <fullName evidence="2">3-oxoacyl-[acyl-carrier protein] reductase</fullName>
        <ecNumber evidence="2">1.1.1.100</ecNumber>
    </submittedName>
</protein>
<dbReference type="InterPro" id="IPR036291">
    <property type="entry name" value="NAD(P)-bd_dom_sf"/>
</dbReference>
<dbReference type="Proteomes" id="UP001224122">
    <property type="component" value="Unassembled WGS sequence"/>
</dbReference>
<evidence type="ECO:0000256" key="1">
    <source>
        <dbReference type="ARBA" id="ARBA00006484"/>
    </source>
</evidence>